<sequence length="86" mass="10075">MVEHEHNDIDLNEFEEGNKELEEHLAKNKEEALVVLKKLFKPLYGDKWSKEQDEDVELLLKSIKDMAVCEALIDVRLAFLNYGDEE</sequence>
<organism evidence="1 2">
    <name type="scientific">Methanobacterium bryantii</name>
    <dbReference type="NCBI Taxonomy" id="2161"/>
    <lineage>
        <taxon>Archaea</taxon>
        <taxon>Methanobacteriati</taxon>
        <taxon>Methanobacteriota</taxon>
        <taxon>Methanomada group</taxon>
        <taxon>Methanobacteria</taxon>
        <taxon>Methanobacteriales</taxon>
        <taxon>Methanobacteriaceae</taxon>
        <taxon>Methanobacterium</taxon>
    </lineage>
</organism>
<evidence type="ECO:0000313" key="1">
    <source>
        <dbReference type="EMBL" id="PAV05539.1"/>
    </source>
</evidence>
<reference evidence="1 2" key="1">
    <citation type="journal article" date="2017" name="BMC Genomics">
        <title>Genomic analysis of methanogenic archaea reveals a shift towards energy conservation.</title>
        <authorList>
            <person name="Gilmore S.P."/>
            <person name="Henske J.K."/>
            <person name="Sexton J.A."/>
            <person name="Solomon K.V."/>
            <person name="Seppala S."/>
            <person name="Yoo J.I."/>
            <person name="Huyett L.M."/>
            <person name="Pressman A."/>
            <person name="Cogan J.Z."/>
            <person name="Kivenson V."/>
            <person name="Peng X."/>
            <person name="Tan Y."/>
            <person name="Valentine D.L."/>
            <person name="O'Malley M.A."/>
        </authorList>
    </citation>
    <scope>NUCLEOTIDE SEQUENCE [LARGE SCALE GENOMIC DNA]</scope>
    <source>
        <strain evidence="1 2">M.o.H.</strain>
    </source>
</reference>
<dbReference type="AlphaFoldDB" id="A0A2A2H7Y7"/>
<name>A0A2A2H7Y7_METBR</name>
<gene>
    <name evidence="1" type="ORF">ASJ80_09190</name>
</gene>
<keyword evidence="2" id="KW-1185">Reference proteome</keyword>
<dbReference type="EMBL" id="LMVM01000004">
    <property type="protein sequence ID" value="PAV05539.1"/>
    <property type="molecule type" value="Genomic_DNA"/>
</dbReference>
<dbReference type="OrthoDB" id="374966at2157"/>
<dbReference type="RefSeq" id="WP_069585158.1">
    <property type="nucleotide sequence ID" value="NZ_LMVM01000004.1"/>
</dbReference>
<evidence type="ECO:0000313" key="2">
    <source>
        <dbReference type="Proteomes" id="UP000217784"/>
    </source>
</evidence>
<dbReference type="Proteomes" id="UP000217784">
    <property type="component" value="Unassembled WGS sequence"/>
</dbReference>
<comment type="caution">
    <text evidence="1">The sequence shown here is derived from an EMBL/GenBank/DDBJ whole genome shotgun (WGS) entry which is preliminary data.</text>
</comment>
<accession>A0A2A2H7Y7</accession>
<protein>
    <submittedName>
        <fullName evidence="1">Uncharacterized protein</fullName>
    </submittedName>
</protein>
<proteinExistence type="predicted"/>